<accession>A0A0M3HYA1</accession>
<dbReference type="GO" id="GO:0005634">
    <property type="term" value="C:nucleus"/>
    <property type="evidence" value="ECO:0007669"/>
    <property type="project" value="TreeGrafter"/>
</dbReference>
<sequence>MFRVIVNNSDVLRGTQTLHIACEKETFDELIEQHLKSGCVHHSYTIDSVLEILAQVEKAIEDESTLLKIDVPLKICGDIHGHYYDLLRIFERCGSPIENRYLFLGDYVDRGSYSMEVIVLLFLCKIQYPMQIFLLRGNHEIPSINRNYGFYTEIRRRYNNPDEWPLLHRRFNEIFSKMPLAAVVAGHILCVHGGISPSLRNLQQIADIRRPITEPSGLVRDLLWSDPDASVSGFVKNRTRQISYFFGEEQLINKLNDLNIDCLIRGHQRNMNEVSTLEDFFPNLTIIQVSSALEISFVTFDVWDISKYETEMVGTL</sequence>
<dbReference type="Pfam" id="PF00149">
    <property type="entry name" value="Metallophos"/>
    <property type="match status" value="1"/>
</dbReference>
<keyword evidence="3" id="KW-1185">Reference proteome</keyword>
<name>A0A0M3HYA1_ASCLU</name>
<comment type="catalytic activity">
    <reaction evidence="1">
        <text>O-phospho-L-threonyl-[protein] + H2O = L-threonyl-[protein] + phosphate</text>
        <dbReference type="Rhea" id="RHEA:47004"/>
        <dbReference type="Rhea" id="RHEA-COMP:11060"/>
        <dbReference type="Rhea" id="RHEA-COMP:11605"/>
        <dbReference type="ChEBI" id="CHEBI:15377"/>
        <dbReference type="ChEBI" id="CHEBI:30013"/>
        <dbReference type="ChEBI" id="CHEBI:43474"/>
        <dbReference type="ChEBI" id="CHEBI:61977"/>
        <dbReference type="EC" id="3.1.3.16"/>
    </reaction>
</comment>
<reference evidence="4" key="1">
    <citation type="submission" date="2017-02" db="UniProtKB">
        <authorList>
            <consortium name="WormBaseParasite"/>
        </authorList>
    </citation>
    <scope>IDENTIFICATION</scope>
</reference>
<evidence type="ECO:0000256" key="1">
    <source>
        <dbReference type="RuleBase" id="RU004273"/>
    </source>
</evidence>
<dbReference type="PROSITE" id="PS00125">
    <property type="entry name" value="SER_THR_PHOSPHATASE"/>
    <property type="match status" value="1"/>
</dbReference>
<dbReference type="WBParaSite" id="ALUE_0000846501-mRNA-1">
    <property type="protein sequence ID" value="ALUE_0000846501-mRNA-1"/>
    <property type="gene ID" value="ALUE_0000846501"/>
</dbReference>
<dbReference type="InterPro" id="IPR050341">
    <property type="entry name" value="PP1_catalytic_subunit"/>
</dbReference>
<dbReference type="GO" id="GO:0005737">
    <property type="term" value="C:cytoplasm"/>
    <property type="evidence" value="ECO:0007669"/>
    <property type="project" value="TreeGrafter"/>
</dbReference>
<keyword evidence="1" id="KW-0378">Hydrolase</keyword>
<feature type="domain" description="Serine/threonine specific protein phosphatases" evidence="2">
    <location>
        <begin position="135"/>
        <end position="140"/>
    </location>
</feature>
<evidence type="ECO:0000259" key="2">
    <source>
        <dbReference type="PROSITE" id="PS00125"/>
    </source>
</evidence>
<dbReference type="AlphaFoldDB" id="A0A0M3HYA1"/>
<evidence type="ECO:0000313" key="3">
    <source>
        <dbReference type="Proteomes" id="UP000036681"/>
    </source>
</evidence>
<dbReference type="InterPro" id="IPR006186">
    <property type="entry name" value="Ser/Thr-sp_prot-phosphatase"/>
</dbReference>
<dbReference type="PANTHER" id="PTHR11668">
    <property type="entry name" value="SERINE/THREONINE PROTEIN PHOSPHATASE"/>
    <property type="match status" value="1"/>
</dbReference>
<dbReference type="InterPro" id="IPR004843">
    <property type="entry name" value="Calcineurin-like_PHP"/>
</dbReference>
<dbReference type="PANTHER" id="PTHR11668:SF199">
    <property type="entry name" value="SERINE_THREONINE-PROTEIN PHOSPHATASE"/>
    <property type="match status" value="1"/>
</dbReference>
<dbReference type="SUPFAM" id="SSF56300">
    <property type="entry name" value="Metallo-dependent phosphatases"/>
    <property type="match status" value="1"/>
</dbReference>
<organism evidence="3 4">
    <name type="scientific">Ascaris lumbricoides</name>
    <name type="common">Giant roundworm</name>
    <dbReference type="NCBI Taxonomy" id="6252"/>
    <lineage>
        <taxon>Eukaryota</taxon>
        <taxon>Metazoa</taxon>
        <taxon>Ecdysozoa</taxon>
        <taxon>Nematoda</taxon>
        <taxon>Chromadorea</taxon>
        <taxon>Rhabditida</taxon>
        <taxon>Spirurina</taxon>
        <taxon>Ascaridomorpha</taxon>
        <taxon>Ascaridoidea</taxon>
        <taxon>Ascarididae</taxon>
        <taxon>Ascaris</taxon>
    </lineage>
</organism>
<protein>
    <recommendedName>
        <fullName evidence="1">Serine/threonine-protein phosphatase</fullName>
        <ecNumber evidence="1">3.1.3.16</ecNumber>
    </recommendedName>
</protein>
<dbReference type="Proteomes" id="UP000036681">
    <property type="component" value="Unplaced"/>
</dbReference>
<comment type="similarity">
    <text evidence="1">Belongs to the PPP phosphatase family.</text>
</comment>
<proteinExistence type="inferred from homology"/>
<dbReference type="PRINTS" id="PR00114">
    <property type="entry name" value="STPHPHTASE"/>
</dbReference>
<dbReference type="GO" id="GO:0004722">
    <property type="term" value="F:protein serine/threonine phosphatase activity"/>
    <property type="evidence" value="ECO:0007669"/>
    <property type="project" value="UniProtKB-EC"/>
</dbReference>
<evidence type="ECO:0000313" key="4">
    <source>
        <dbReference type="WBParaSite" id="ALUE_0000846501-mRNA-1"/>
    </source>
</evidence>
<dbReference type="EC" id="3.1.3.16" evidence="1"/>
<dbReference type="Gene3D" id="3.60.21.10">
    <property type="match status" value="1"/>
</dbReference>
<dbReference type="InterPro" id="IPR029052">
    <property type="entry name" value="Metallo-depent_PP-like"/>
</dbReference>
<dbReference type="SMART" id="SM00156">
    <property type="entry name" value="PP2Ac"/>
    <property type="match status" value="1"/>
</dbReference>